<dbReference type="RefSeq" id="WP_008820835.1">
    <property type="nucleotide sequence ID" value="NZ_GG770381.1"/>
</dbReference>
<dbReference type="PANTHER" id="PTHR33706:SF1">
    <property type="entry name" value="TPR REPEAT PROTEIN"/>
    <property type="match status" value="1"/>
</dbReference>
<feature type="transmembrane region" description="Helical" evidence="1">
    <location>
        <begin position="216"/>
        <end position="235"/>
    </location>
</feature>
<accession>D6LGL0</accession>
<evidence type="ECO:0000313" key="2">
    <source>
        <dbReference type="EMBL" id="EFG29295.2"/>
    </source>
</evidence>
<name>D6LGL0_9FUSO</name>
<dbReference type="AlphaFoldDB" id="D6LGL0"/>
<protein>
    <recommendedName>
        <fullName evidence="4">Toxin-antitoxin system YwqK family antitoxin</fullName>
    </recommendedName>
</protein>
<sequence>MKKNFIIYTLIIFILTSFSIFAQREVNYGDLKYNEETELVYVEGEKEAFTGIAKDYYEDKSLKAEVPYVNGLIEGFGKQYYPGGKLKSEANFVKGLFQGRVTGYYENGNLKYEENYKDDELDGLVKNYYESGQLKTELNYKNGKLDGLARAYHENGQLHIEENYKDGKLEGESTNYDENGNLTSKAIYKDDEMVEKLFGDSEEDVPSKKNIKLKGYTGPIILCGLIGLYVFLTAFKMLKSFPKTSHLTDEQRSRIFKILMKHDEGNKELFSSYTLNGIGSSYYRVASMMVDNEKVYIYAKMLSFIYLPTPITFGYLFGYSKDHILASYSNATFKEIKKEIEDTVLHI</sequence>
<evidence type="ECO:0000256" key="1">
    <source>
        <dbReference type="SAM" id="Phobius"/>
    </source>
</evidence>
<dbReference type="PANTHER" id="PTHR33706">
    <property type="entry name" value="MORN VARIANT REPEAT PROTEIN"/>
    <property type="match status" value="1"/>
</dbReference>
<dbReference type="InterPro" id="IPR011652">
    <property type="entry name" value="MORN_2"/>
</dbReference>
<keyword evidence="1" id="KW-0472">Membrane</keyword>
<dbReference type="SUPFAM" id="SSF82185">
    <property type="entry name" value="Histone H3 K4-specific methyltransferase SET7/9 N-terminal domain"/>
    <property type="match status" value="2"/>
</dbReference>
<evidence type="ECO:0000313" key="3">
    <source>
        <dbReference type="Proteomes" id="UP000003964"/>
    </source>
</evidence>
<feature type="transmembrane region" description="Helical" evidence="1">
    <location>
        <begin position="295"/>
        <end position="317"/>
    </location>
</feature>
<keyword evidence="1" id="KW-1133">Transmembrane helix</keyword>
<reference evidence="2 3" key="1">
    <citation type="submission" date="2010-03" db="EMBL/GenBank/DDBJ databases">
        <title>The Genome Sequence of Fusobacterium sp. 1_1_41FAA.</title>
        <authorList>
            <consortium name="The Broad Institute Genome Sequencing Platform"/>
            <person name="Ward D."/>
            <person name="Earl A."/>
            <person name="Feldgarden M."/>
            <person name="Gevers D."/>
            <person name="Young S.K."/>
            <person name="Zeng Q."/>
            <person name="Koehrsen M."/>
            <person name="Alvarado L."/>
            <person name="Berlin A."/>
            <person name="Borenstein D."/>
            <person name="Chapman S."/>
            <person name="Chen Z."/>
            <person name="Engels R."/>
            <person name="Freedman E."/>
            <person name="Gellesch M."/>
            <person name="Goldberg J."/>
            <person name="Griggs A."/>
            <person name="Gujja S."/>
            <person name="Heilman E."/>
            <person name="Heiman D."/>
            <person name="Hepburn T."/>
            <person name="Howarth C."/>
            <person name="Jen D."/>
            <person name="Larson L."/>
            <person name="Mehta T."/>
            <person name="Park D."/>
            <person name="Pearson M."/>
            <person name="Richards J."/>
            <person name="Roberts A."/>
            <person name="Saif S."/>
            <person name="Shea T."/>
            <person name="Shenoy N."/>
            <person name="Sisk P."/>
            <person name="Stolte C."/>
            <person name="Sykes S."/>
            <person name="Walk T."/>
            <person name="White J."/>
            <person name="Yandava C."/>
            <person name="Strauss J.C."/>
            <person name="Ambrose C.E."/>
            <person name="Allen-Vercoe E."/>
            <person name="Haas B."/>
            <person name="Henn M.R."/>
            <person name="Nusbaum C."/>
            <person name="Birren B."/>
        </authorList>
    </citation>
    <scope>NUCLEOTIDE SEQUENCE [LARGE SCALE GENOMIC DNA]</scope>
    <source>
        <strain evidence="2 3">1_1_41FAA</strain>
    </source>
</reference>
<organism evidence="2 3">
    <name type="scientific">Fusobacterium periodonticum 1_1_41FAA</name>
    <dbReference type="NCBI Taxonomy" id="469621"/>
    <lineage>
        <taxon>Bacteria</taxon>
        <taxon>Fusobacteriati</taxon>
        <taxon>Fusobacteriota</taxon>
        <taxon>Fusobacteriia</taxon>
        <taxon>Fusobacteriales</taxon>
        <taxon>Fusobacteriaceae</taxon>
        <taxon>Fusobacterium</taxon>
    </lineage>
</organism>
<feature type="transmembrane region" description="Helical" evidence="1">
    <location>
        <begin position="6"/>
        <end position="22"/>
    </location>
</feature>
<dbReference type="Gene3D" id="2.20.110.10">
    <property type="entry name" value="Histone H3 K4-specific methyltransferase SET7/9 N-terminal domain"/>
    <property type="match status" value="2"/>
</dbReference>
<keyword evidence="1" id="KW-0812">Transmembrane</keyword>
<dbReference type="Proteomes" id="UP000003964">
    <property type="component" value="Unassembled WGS sequence"/>
</dbReference>
<evidence type="ECO:0008006" key="4">
    <source>
        <dbReference type="Google" id="ProtNLM"/>
    </source>
</evidence>
<dbReference type="Pfam" id="PF07661">
    <property type="entry name" value="MORN_2"/>
    <property type="match status" value="6"/>
</dbReference>
<gene>
    <name evidence="2" type="ORF">HMPREF0400_00860</name>
</gene>
<proteinExistence type="predicted"/>
<dbReference type="EMBL" id="GG770381">
    <property type="protein sequence ID" value="EFG29295.2"/>
    <property type="molecule type" value="Genomic_DNA"/>
</dbReference>